<gene>
    <name evidence="14" type="ORF">DSM3645_06946</name>
</gene>
<reference evidence="14 15" key="1">
    <citation type="submission" date="2006-02" db="EMBL/GenBank/DDBJ databases">
        <authorList>
            <person name="Amann R."/>
            <person name="Ferriera S."/>
            <person name="Johnson J."/>
            <person name="Kravitz S."/>
            <person name="Halpern A."/>
            <person name="Remington K."/>
            <person name="Beeson K."/>
            <person name="Tran B."/>
            <person name="Rogers Y.-H."/>
            <person name="Friedman R."/>
            <person name="Venter J.C."/>
        </authorList>
    </citation>
    <scope>NUCLEOTIDE SEQUENCE [LARGE SCALE GENOMIC DNA]</scope>
    <source>
        <strain evidence="14 15">DSM 3645</strain>
    </source>
</reference>
<evidence type="ECO:0000313" key="14">
    <source>
        <dbReference type="EMBL" id="EAQ78408.1"/>
    </source>
</evidence>
<keyword evidence="14" id="KW-0675">Receptor</keyword>
<dbReference type="GO" id="GO:0006811">
    <property type="term" value="P:monoatomic ion transport"/>
    <property type="evidence" value="ECO:0007669"/>
    <property type="project" value="UniProtKB-KW"/>
</dbReference>
<protein>
    <submittedName>
        <fullName evidence="14">TonB-dependent receptor, putative</fullName>
    </submittedName>
</protein>
<dbReference type="SUPFAM" id="SSF56935">
    <property type="entry name" value="Porins"/>
    <property type="match status" value="1"/>
</dbReference>
<keyword evidence="2 10" id="KW-0813">Transport</keyword>
<comment type="subcellular location">
    <subcellularLocation>
        <location evidence="1 10">Cell outer membrane</location>
        <topology evidence="1 10">Multi-pass membrane protein</topology>
    </subcellularLocation>
</comment>
<dbReference type="InterPro" id="IPR000531">
    <property type="entry name" value="Beta-barrel_TonB"/>
</dbReference>
<organism evidence="14 15">
    <name type="scientific">Blastopirellula marina DSM 3645</name>
    <dbReference type="NCBI Taxonomy" id="314230"/>
    <lineage>
        <taxon>Bacteria</taxon>
        <taxon>Pseudomonadati</taxon>
        <taxon>Planctomycetota</taxon>
        <taxon>Planctomycetia</taxon>
        <taxon>Pirellulales</taxon>
        <taxon>Pirellulaceae</taxon>
        <taxon>Blastopirellula</taxon>
    </lineage>
</organism>
<evidence type="ECO:0000313" key="15">
    <source>
        <dbReference type="Proteomes" id="UP000004358"/>
    </source>
</evidence>
<comment type="similarity">
    <text evidence="10 11">Belongs to the TonB-dependent receptor family.</text>
</comment>
<evidence type="ECO:0000256" key="6">
    <source>
        <dbReference type="ARBA" id="ARBA00023065"/>
    </source>
</evidence>
<dbReference type="PANTHER" id="PTHR30069:SF53">
    <property type="entry name" value="COLICIN I RECEPTOR-RELATED"/>
    <property type="match status" value="1"/>
</dbReference>
<dbReference type="Gene3D" id="2.40.170.20">
    <property type="entry name" value="TonB-dependent receptor, beta-barrel domain"/>
    <property type="match status" value="1"/>
</dbReference>
<dbReference type="CDD" id="cd01347">
    <property type="entry name" value="ligand_gated_channel"/>
    <property type="match status" value="1"/>
</dbReference>
<keyword evidence="6" id="KW-0406">Ion transport</keyword>
<dbReference type="InterPro" id="IPR036942">
    <property type="entry name" value="Beta-barrel_TonB_sf"/>
</dbReference>
<evidence type="ECO:0000256" key="1">
    <source>
        <dbReference type="ARBA" id="ARBA00004571"/>
    </source>
</evidence>
<dbReference type="PANTHER" id="PTHR30069">
    <property type="entry name" value="TONB-DEPENDENT OUTER MEMBRANE RECEPTOR"/>
    <property type="match status" value="1"/>
</dbReference>
<dbReference type="EMBL" id="AANZ01000021">
    <property type="protein sequence ID" value="EAQ78408.1"/>
    <property type="molecule type" value="Genomic_DNA"/>
</dbReference>
<dbReference type="eggNOG" id="COG4206">
    <property type="taxonomic scope" value="Bacteria"/>
</dbReference>
<feature type="domain" description="TonB-dependent receptor plug" evidence="13">
    <location>
        <begin position="63"/>
        <end position="169"/>
    </location>
</feature>
<evidence type="ECO:0000256" key="8">
    <source>
        <dbReference type="ARBA" id="ARBA00023136"/>
    </source>
</evidence>
<dbReference type="Pfam" id="PF07715">
    <property type="entry name" value="Plug"/>
    <property type="match status" value="1"/>
</dbReference>
<dbReference type="HOGENOM" id="CLU_008287_18_5_0"/>
<dbReference type="InterPro" id="IPR037066">
    <property type="entry name" value="Plug_dom_sf"/>
</dbReference>
<evidence type="ECO:0000256" key="4">
    <source>
        <dbReference type="ARBA" id="ARBA00022692"/>
    </source>
</evidence>
<dbReference type="Gene3D" id="2.170.130.10">
    <property type="entry name" value="TonB-dependent receptor, plug domain"/>
    <property type="match status" value="1"/>
</dbReference>
<evidence type="ECO:0000256" key="7">
    <source>
        <dbReference type="ARBA" id="ARBA00023077"/>
    </source>
</evidence>
<evidence type="ECO:0000256" key="5">
    <source>
        <dbReference type="ARBA" id="ARBA00022729"/>
    </source>
</evidence>
<dbReference type="GO" id="GO:0015889">
    <property type="term" value="P:cobalamin transport"/>
    <property type="evidence" value="ECO:0007669"/>
    <property type="project" value="TreeGrafter"/>
</dbReference>
<dbReference type="Pfam" id="PF00593">
    <property type="entry name" value="TonB_dep_Rec_b-barrel"/>
    <property type="match status" value="1"/>
</dbReference>
<sequence length="630" mass="69263">MPAQPPENESPLAETEIVPLLDPQQDLVLPEVEVVGRLDSFPANPLPDTAAITPTGTTVAVGKTGSSVTVITGEEIQRTQQTTVAEVLRQVEGVDVVRTGGPGGITSVFIRGANSQHTKVILDGIPINDPSNAGRSFDFSTLSTQNIERIEVLRGPQSMLYGSDAIGGVINIITKRGEGPLTATALVEGGSFNSSNTSLTMSGGNDLFYHSTSLGYQGTDGVSSAQFANGNPERDGYYNGTISGRYGWTPSELLNVDYVFRYADVHAAVDDQPFGSLPVDNLIRSNLSDVFYEKIQLQSFQFDGLVEHRVALDHTNYERVDTDPGFLDPQYNGSTKQFEYQLNLMLLEDNIFTVGTNHLNEEASNTSTPAVSQYLSGVFLQDQYQLGDRFYGTAGVRWDDHSVAGTAQTYRFTFLIDAWEIGSEFHGSIGTGFRAPSLAENLFPFGNPNLRPERSKGWDVGVTKYIFDRQGSIDVTYFRNDFQDLIAFDFNTFLLENIGTARSTGVEVVGVWGWDERTDIRSTYTFTSPRDLDNDRPLQRRPRNKATLGVERQVASDATVNLYMLYVDNRFDLSGPLDSYITVNVAGTYELAQGMTLVGRIDNLFDEDYEEVPGFGTLGIGAYSGLRFVW</sequence>
<evidence type="ECO:0000256" key="2">
    <source>
        <dbReference type="ARBA" id="ARBA00022448"/>
    </source>
</evidence>
<comment type="caution">
    <text evidence="14">The sequence shown here is derived from an EMBL/GenBank/DDBJ whole genome shotgun (WGS) entry which is preliminary data.</text>
</comment>
<evidence type="ECO:0000256" key="9">
    <source>
        <dbReference type="ARBA" id="ARBA00023237"/>
    </source>
</evidence>
<dbReference type="AlphaFoldDB" id="A3ZYF8"/>
<name>A3ZYF8_9BACT</name>
<keyword evidence="8 10" id="KW-0472">Membrane</keyword>
<keyword evidence="4 10" id="KW-0812">Transmembrane</keyword>
<evidence type="ECO:0000256" key="3">
    <source>
        <dbReference type="ARBA" id="ARBA00022452"/>
    </source>
</evidence>
<dbReference type="GO" id="GO:0009279">
    <property type="term" value="C:cell outer membrane"/>
    <property type="evidence" value="ECO:0007669"/>
    <property type="project" value="UniProtKB-SubCell"/>
</dbReference>
<keyword evidence="5" id="KW-0732">Signal</keyword>
<dbReference type="RefSeq" id="WP_002654983.1">
    <property type="nucleotide sequence ID" value="NZ_CH672377.1"/>
</dbReference>
<dbReference type="PROSITE" id="PS52016">
    <property type="entry name" value="TONB_DEPENDENT_REC_3"/>
    <property type="match status" value="1"/>
</dbReference>
<keyword evidence="7 11" id="KW-0798">TonB box</keyword>
<dbReference type="STRING" id="314230.DSM3645_06946"/>
<proteinExistence type="inferred from homology"/>
<dbReference type="InterPro" id="IPR012910">
    <property type="entry name" value="Plug_dom"/>
</dbReference>
<evidence type="ECO:0000259" key="12">
    <source>
        <dbReference type="Pfam" id="PF00593"/>
    </source>
</evidence>
<dbReference type="InterPro" id="IPR039426">
    <property type="entry name" value="TonB-dep_rcpt-like"/>
</dbReference>
<evidence type="ECO:0000256" key="11">
    <source>
        <dbReference type="RuleBase" id="RU003357"/>
    </source>
</evidence>
<feature type="domain" description="TonB-dependent receptor-like beta-barrel" evidence="12">
    <location>
        <begin position="192"/>
        <end position="604"/>
    </location>
</feature>
<evidence type="ECO:0000256" key="10">
    <source>
        <dbReference type="PROSITE-ProRule" id="PRU01360"/>
    </source>
</evidence>
<keyword evidence="9 10" id="KW-0998">Cell outer membrane</keyword>
<evidence type="ECO:0000259" key="13">
    <source>
        <dbReference type="Pfam" id="PF07715"/>
    </source>
</evidence>
<accession>A3ZYF8</accession>
<keyword evidence="3 10" id="KW-1134">Transmembrane beta strand</keyword>
<dbReference type="Proteomes" id="UP000004358">
    <property type="component" value="Unassembled WGS sequence"/>
</dbReference>